<dbReference type="GO" id="GO:0003723">
    <property type="term" value="F:RNA binding"/>
    <property type="evidence" value="ECO:0007669"/>
    <property type="project" value="TreeGrafter"/>
</dbReference>
<comment type="similarity">
    <text evidence="1">Belongs to the CWC26 family.</text>
</comment>
<proteinExistence type="inferred from homology"/>
<comment type="caution">
    <text evidence="4">The sequence shown here is derived from an EMBL/GenBank/DDBJ whole genome shotgun (WGS) entry which is preliminary data.</text>
</comment>
<evidence type="ECO:0000256" key="2">
    <source>
        <dbReference type="ARBA" id="ARBA00020644"/>
    </source>
</evidence>
<organism evidence="4 5">
    <name type="scientific">Candida metapsilosis</name>
    <dbReference type="NCBI Taxonomy" id="273372"/>
    <lineage>
        <taxon>Eukaryota</taxon>
        <taxon>Fungi</taxon>
        <taxon>Dikarya</taxon>
        <taxon>Ascomycota</taxon>
        <taxon>Saccharomycotina</taxon>
        <taxon>Pichiomycetes</taxon>
        <taxon>Debaryomycetaceae</taxon>
        <taxon>Candida/Lodderomyces clade</taxon>
        <taxon>Candida</taxon>
    </lineage>
</organism>
<dbReference type="RefSeq" id="XP_067549753.1">
    <property type="nucleotide sequence ID" value="XM_067691382.1"/>
</dbReference>
<dbReference type="GO" id="GO:0005684">
    <property type="term" value="C:U2-type spliceosomal complex"/>
    <property type="evidence" value="ECO:0007669"/>
    <property type="project" value="TreeGrafter"/>
</dbReference>
<dbReference type="GO" id="GO:0070274">
    <property type="term" value="C:RES complex"/>
    <property type="evidence" value="ECO:0007669"/>
    <property type="project" value="TreeGrafter"/>
</dbReference>
<sequence>MSRADYLSKYLGNPNGEKKDNKKKKKKKEKSFIPTSNITISKSKHHLPTPIHDDHQALLDEIDDNDESKPVIVENVKENKGFKRIDNKPLTIPAPHDQQVAKTIAPPETSTVYRDASGRIIDINEAKLNFEKRKQEIKDQQQRIEVRTSTQDQQQQESTKFKTKLNDNFEDPLNIFQDDATREKLEYEDKSRSQFTYNKGVNPRNRFDIPAGYFWDGIDRSNGFEELMLRKINEKSYSKMEVKMNQDYELDLDDE</sequence>
<evidence type="ECO:0000256" key="3">
    <source>
        <dbReference type="SAM" id="MobiDB-lite"/>
    </source>
</evidence>
<dbReference type="PANTHER" id="PTHR31809:SF0">
    <property type="entry name" value="BUD13 HOMOLOG"/>
    <property type="match status" value="1"/>
</dbReference>
<dbReference type="GO" id="GO:0000398">
    <property type="term" value="P:mRNA splicing, via spliceosome"/>
    <property type="evidence" value="ECO:0007669"/>
    <property type="project" value="TreeGrafter"/>
</dbReference>
<protein>
    <recommendedName>
        <fullName evidence="2">Pre-mRNA-splicing factor CWC26</fullName>
    </recommendedName>
</protein>
<dbReference type="OrthoDB" id="6022at2759"/>
<dbReference type="EMBL" id="JAEOAQ010000002">
    <property type="protein sequence ID" value="KAG5420637.1"/>
    <property type="molecule type" value="Genomic_DNA"/>
</dbReference>
<keyword evidence="5" id="KW-1185">Reference proteome</keyword>
<dbReference type="Proteomes" id="UP000669133">
    <property type="component" value="Unassembled WGS sequence"/>
</dbReference>
<dbReference type="Pfam" id="PF09736">
    <property type="entry name" value="Bud13"/>
    <property type="match status" value="1"/>
</dbReference>
<dbReference type="GeneID" id="93651147"/>
<evidence type="ECO:0000313" key="4">
    <source>
        <dbReference type="EMBL" id="KAG5420637.1"/>
    </source>
</evidence>
<dbReference type="InterPro" id="IPR018609">
    <property type="entry name" value="Bud13"/>
</dbReference>
<name>A0A8H8DCT6_9ASCO</name>
<evidence type="ECO:0000256" key="1">
    <source>
        <dbReference type="ARBA" id="ARBA00011069"/>
    </source>
</evidence>
<dbReference type="InterPro" id="IPR051112">
    <property type="entry name" value="CWC26_splicing_factor"/>
</dbReference>
<dbReference type="AlphaFoldDB" id="A0A8H8DCT6"/>
<evidence type="ECO:0000313" key="5">
    <source>
        <dbReference type="Proteomes" id="UP000669133"/>
    </source>
</evidence>
<feature type="region of interest" description="Disordered" evidence="3">
    <location>
        <begin position="1"/>
        <end position="51"/>
    </location>
</feature>
<gene>
    <name evidence="4" type="ORF">I9W82_002518</name>
</gene>
<dbReference type="PANTHER" id="PTHR31809">
    <property type="entry name" value="BUD13 HOMOLOG"/>
    <property type="match status" value="1"/>
</dbReference>
<accession>A0A8H8DCT6</accession>
<reference evidence="4 5" key="1">
    <citation type="submission" date="2020-12" db="EMBL/GenBank/DDBJ databases">
        <title>Effect of drift, selection, and recombination on the evolution of hybrid genomes in Candida yeast pathogens.</title>
        <authorList>
            <person name="Mixao V."/>
            <person name="Ksiezopolska E."/>
            <person name="Saus E."/>
            <person name="Boekhout T."/>
            <person name="Gacser A."/>
            <person name="Gabaldon T."/>
        </authorList>
    </citation>
    <scope>NUCLEOTIDE SEQUENCE [LARGE SCALE GENOMIC DNA]</scope>
    <source>
        <strain evidence="4 5">BP57</strain>
    </source>
</reference>